<proteinExistence type="predicted"/>
<reference evidence="1 2" key="1">
    <citation type="submission" date="2017-06" db="EMBL/GenBank/DDBJ databases">
        <title>Genome sequencing of cyanobaciteial culture collection at National Institute for Environmental Studies (NIES).</title>
        <authorList>
            <person name="Hirose Y."/>
            <person name="Shimura Y."/>
            <person name="Fujisawa T."/>
            <person name="Nakamura Y."/>
            <person name="Kawachi M."/>
        </authorList>
    </citation>
    <scope>NUCLEOTIDE SEQUENCE [LARGE SCALE GENOMIC DNA]</scope>
    <source>
        <strain evidence="1 2">NIES-267</strain>
    </source>
</reference>
<dbReference type="AlphaFoldDB" id="A0A1Z4LS23"/>
<dbReference type="EMBL" id="AP018227">
    <property type="protein sequence ID" value="BAY84039.1"/>
    <property type="molecule type" value="Genomic_DNA"/>
</dbReference>
<organism evidence="1 2">
    <name type="scientific">Calothrix parasitica NIES-267</name>
    <dbReference type="NCBI Taxonomy" id="1973488"/>
    <lineage>
        <taxon>Bacteria</taxon>
        <taxon>Bacillati</taxon>
        <taxon>Cyanobacteriota</taxon>
        <taxon>Cyanophyceae</taxon>
        <taxon>Nostocales</taxon>
        <taxon>Calotrichaceae</taxon>
        <taxon>Calothrix</taxon>
    </lineage>
</organism>
<name>A0A1Z4LS23_9CYAN</name>
<keyword evidence="2" id="KW-1185">Reference proteome</keyword>
<evidence type="ECO:0000313" key="2">
    <source>
        <dbReference type="Proteomes" id="UP000218418"/>
    </source>
</evidence>
<dbReference type="Proteomes" id="UP000218418">
    <property type="component" value="Chromosome"/>
</dbReference>
<evidence type="ECO:0000313" key="1">
    <source>
        <dbReference type="EMBL" id="BAY84039.1"/>
    </source>
</evidence>
<protein>
    <submittedName>
        <fullName evidence="1">Uncharacterized protein</fullName>
    </submittedName>
</protein>
<sequence length="200" mass="22615">MKKGVMSRFRIQYESIKTNPFKFSINLMSAKFKFFLVFTLSAFATAVVVGVYRIKQWHSSKLRVVVNQQQYQGYEISNPKILAESDKRKYRPIPLTRFRTILKGTDPAALAINALDTTSEDVGNRKVEVVYPQPNQAMVTITQTNLASSKPKPVKYRVKLTSFGRSLFVTSPPLWQIVWAGSYEQCLTSTTATISSATCQ</sequence>
<accession>A0A1Z4LS23</accession>
<gene>
    <name evidence="1" type="ORF">NIES267_35340</name>
</gene>